<dbReference type="CDD" id="cd17748">
    <property type="entry name" value="BRCT_DNA_ligase_like"/>
    <property type="match status" value="1"/>
</dbReference>
<feature type="binding site" evidence="14">
    <location>
        <position position="426"/>
    </location>
    <ligand>
        <name>Zn(2+)</name>
        <dbReference type="ChEBI" id="CHEBI:29105"/>
    </ligand>
</feature>
<feature type="domain" description="BRCT" evidence="15">
    <location>
        <begin position="584"/>
        <end position="662"/>
    </location>
</feature>
<dbReference type="SMART" id="SM00532">
    <property type="entry name" value="LIGANc"/>
    <property type="match status" value="1"/>
</dbReference>
<dbReference type="Pfam" id="PF12826">
    <property type="entry name" value="HHH_2"/>
    <property type="match status" value="1"/>
</dbReference>
<dbReference type="InterPro" id="IPR013839">
    <property type="entry name" value="DNAligase_adenylation"/>
</dbReference>
<feature type="binding site" evidence="14">
    <location>
        <position position="110"/>
    </location>
    <ligand>
        <name>NAD(+)</name>
        <dbReference type="ChEBI" id="CHEBI:57540"/>
    </ligand>
</feature>
<dbReference type="Pfam" id="PF03120">
    <property type="entry name" value="OB_DNA_ligase"/>
    <property type="match status" value="1"/>
</dbReference>
<evidence type="ECO:0000256" key="2">
    <source>
        <dbReference type="ARBA" id="ARBA00012722"/>
    </source>
</evidence>
<dbReference type="CDD" id="cd00114">
    <property type="entry name" value="LIGANc"/>
    <property type="match status" value="1"/>
</dbReference>
<protein>
    <recommendedName>
        <fullName evidence="3 14">DNA ligase</fullName>
        <ecNumber evidence="2 14">6.5.1.2</ecNumber>
    </recommendedName>
    <alternativeName>
        <fullName evidence="14">Polydeoxyribonucleotide synthase [NAD(+)]</fullName>
    </alternativeName>
</protein>
<keyword evidence="8 14" id="KW-0862">Zinc</keyword>
<keyword evidence="17" id="KW-1185">Reference proteome</keyword>
<dbReference type="InterPro" id="IPR033136">
    <property type="entry name" value="DNA_ligase_CS"/>
</dbReference>
<keyword evidence="10 14" id="KW-0520">NAD</keyword>
<dbReference type="InterPro" id="IPR001679">
    <property type="entry name" value="DNA_ligase"/>
</dbReference>
<evidence type="ECO:0000313" key="16">
    <source>
        <dbReference type="EMBL" id="SZD71563.1"/>
    </source>
</evidence>
<evidence type="ECO:0000259" key="15">
    <source>
        <dbReference type="PROSITE" id="PS50172"/>
    </source>
</evidence>
<keyword evidence="11 14" id="KW-0234">DNA repair</keyword>
<dbReference type="GO" id="GO:0046872">
    <property type="term" value="F:metal ion binding"/>
    <property type="evidence" value="ECO:0007669"/>
    <property type="project" value="UniProtKB-KW"/>
</dbReference>
<dbReference type="SUPFAM" id="SSF56091">
    <property type="entry name" value="DNA ligase/mRNA capping enzyme, catalytic domain"/>
    <property type="match status" value="1"/>
</dbReference>
<dbReference type="SUPFAM" id="SSF47781">
    <property type="entry name" value="RuvA domain 2-like"/>
    <property type="match status" value="1"/>
</dbReference>
<evidence type="ECO:0000256" key="13">
    <source>
        <dbReference type="ARBA" id="ARBA00060881"/>
    </source>
</evidence>
<keyword evidence="4 14" id="KW-0436">Ligase</keyword>
<dbReference type="EMBL" id="UNSC01000002">
    <property type="protein sequence ID" value="SZD71563.1"/>
    <property type="molecule type" value="Genomic_DNA"/>
</dbReference>
<dbReference type="InterPro" id="IPR036420">
    <property type="entry name" value="BRCT_dom_sf"/>
</dbReference>
<dbReference type="GO" id="GO:0003911">
    <property type="term" value="F:DNA ligase (NAD+) activity"/>
    <property type="evidence" value="ECO:0007669"/>
    <property type="project" value="UniProtKB-UniRule"/>
</dbReference>
<dbReference type="PANTHER" id="PTHR23389:SF9">
    <property type="entry name" value="DNA LIGASE"/>
    <property type="match status" value="1"/>
</dbReference>
<dbReference type="Gene3D" id="2.40.50.140">
    <property type="entry name" value="Nucleic acid-binding proteins"/>
    <property type="match status" value="1"/>
</dbReference>
<feature type="binding site" evidence="14">
    <location>
        <position position="133"/>
    </location>
    <ligand>
        <name>NAD(+)</name>
        <dbReference type="ChEBI" id="CHEBI:57540"/>
    </ligand>
</feature>
<dbReference type="PROSITE" id="PS01056">
    <property type="entry name" value="DNA_LIGASE_N2"/>
    <property type="match status" value="1"/>
</dbReference>
<dbReference type="Gene3D" id="1.10.287.610">
    <property type="entry name" value="Helix hairpin bin"/>
    <property type="match status" value="1"/>
</dbReference>
<comment type="similarity">
    <text evidence="13 14">Belongs to the NAD-dependent DNA ligase family. LigA subfamily.</text>
</comment>
<dbReference type="InterPro" id="IPR012340">
    <property type="entry name" value="NA-bd_OB-fold"/>
</dbReference>
<feature type="binding site" evidence="14">
    <location>
        <position position="284"/>
    </location>
    <ligand>
        <name>NAD(+)</name>
        <dbReference type="ChEBI" id="CHEBI:57540"/>
    </ligand>
</feature>
<evidence type="ECO:0000256" key="6">
    <source>
        <dbReference type="ARBA" id="ARBA00022723"/>
    </source>
</evidence>
<dbReference type="FunFam" id="2.40.50.140:FF:000012">
    <property type="entry name" value="DNA ligase"/>
    <property type="match status" value="1"/>
</dbReference>
<dbReference type="OrthoDB" id="9759736at2"/>
<comment type="catalytic activity">
    <reaction evidence="12 14">
        <text>NAD(+) + (deoxyribonucleotide)n-3'-hydroxyl + 5'-phospho-(deoxyribonucleotide)m = (deoxyribonucleotide)n+m + AMP + beta-nicotinamide D-nucleotide.</text>
        <dbReference type="EC" id="6.5.1.2"/>
    </reaction>
</comment>
<comment type="cofactor">
    <cofactor evidence="14">
        <name>Mg(2+)</name>
        <dbReference type="ChEBI" id="CHEBI:18420"/>
    </cofactor>
    <cofactor evidence="14">
        <name>Mn(2+)</name>
        <dbReference type="ChEBI" id="CHEBI:29035"/>
    </cofactor>
</comment>
<dbReference type="Proteomes" id="UP000262142">
    <property type="component" value="Unassembled WGS sequence"/>
</dbReference>
<dbReference type="Gene3D" id="6.20.10.30">
    <property type="match status" value="1"/>
</dbReference>
<dbReference type="GO" id="GO:0005829">
    <property type="term" value="C:cytosol"/>
    <property type="evidence" value="ECO:0007669"/>
    <property type="project" value="TreeGrafter"/>
</dbReference>
<organism evidence="16 17">
    <name type="scientific">Candidatus Ornithobacterium hominis</name>
    <dbReference type="NCBI Taxonomy" id="2497989"/>
    <lineage>
        <taxon>Bacteria</taxon>
        <taxon>Pseudomonadati</taxon>
        <taxon>Bacteroidota</taxon>
        <taxon>Flavobacteriia</taxon>
        <taxon>Flavobacteriales</taxon>
        <taxon>Weeksellaceae</taxon>
        <taxon>Ornithobacterium</taxon>
    </lineage>
</organism>
<keyword evidence="14" id="KW-0464">Manganese</keyword>
<accession>A0A383TXS7</accession>
<gene>
    <name evidence="14 16" type="primary">ligA</name>
    <name evidence="16" type="ORF">SAMEA104719789_00612</name>
</gene>
<feature type="binding site" evidence="14">
    <location>
        <position position="169"/>
    </location>
    <ligand>
        <name>NAD(+)</name>
        <dbReference type="ChEBI" id="CHEBI:57540"/>
    </ligand>
</feature>
<evidence type="ECO:0000256" key="3">
    <source>
        <dbReference type="ARBA" id="ARBA00013308"/>
    </source>
</evidence>
<keyword evidence="9 14" id="KW-0460">Magnesium</keyword>
<dbReference type="Pfam" id="PF01653">
    <property type="entry name" value="DNA_ligase_aden"/>
    <property type="match status" value="1"/>
</dbReference>
<keyword evidence="7 14" id="KW-0227">DNA damage</keyword>
<proteinExistence type="inferred from homology"/>
<dbReference type="GO" id="GO:0006281">
    <property type="term" value="P:DNA repair"/>
    <property type="evidence" value="ECO:0007669"/>
    <property type="project" value="UniProtKB-KW"/>
</dbReference>
<feature type="binding site" evidence="14">
    <location>
        <position position="405"/>
    </location>
    <ligand>
        <name>Zn(2+)</name>
        <dbReference type="ChEBI" id="CHEBI:29105"/>
    </ligand>
</feature>
<dbReference type="Pfam" id="PF00533">
    <property type="entry name" value="BRCT"/>
    <property type="match status" value="1"/>
</dbReference>
<feature type="active site" description="N6-AMP-lysine intermediate" evidence="14">
    <location>
        <position position="112"/>
    </location>
</feature>
<dbReference type="PROSITE" id="PS50172">
    <property type="entry name" value="BRCT"/>
    <property type="match status" value="1"/>
</dbReference>
<evidence type="ECO:0000313" key="17">
    <source>
        <dbReference type="Proteomes" id="UP000262142"/>
    </source>
</evidence>
<evidence type="ECO:0000256" key="14">
    <source>
        <dbReference type="HAMAP-Rule" id="MF_01588"/>
    </source>
</evidence>
<dbReference type="EC" id="6.5.1.2" evidence="2 14"/>
<evidence type="ECO:0000256" key="10">
    <source>
        <dbReference type="ARBA" id="ARBA00023027"/>
    </source>
</evidence>
<evidence type="ECO:0000256" key="1">
    <source>
        <dbReference type="ARBA" id="ARBA00004067"/>
    </source>
</evidence>
<dbReference type="SUPFAM" id="SSF50249">
    <property type="entry name" value="Nucleic acid-binding proteins"/>
    <property type="match status" value="1"/>
</dbReference>
<dbReference type="NCBIfam" id="NF005932">
    <property type="entry name" value="PRK07956.1"/>
    <property type="match status" value="1"/>
</dbReference>
<keyword evidence="5 14" id="KW-0235">DNA replication</keyword>
<feature type="binding site" evidence="14">
    <location>
        <begin position="80"/>
        <end position="81"/>
    </location>
    <ligand>
        <name>NAD(+)</name>
        <dbReference type="ChEBI" id="CHEBI:57540"/>
    </ligand>
</feature>
<dbReference type="FunFam" id="1.10.150.20:FF:000007">
    <property type="entry name" value="DNA ligase"/>
    <property type="match status" value="1"/>
</dbReference>
<evidence type="ECO:0000256" key="8">
    <source>
        <dbReference type="ARBA" id="ARBA00022833"/>
    </source>
</evidence>
<feature type="binding site" evidence="14">
    <location>
        <position position="308"/>
    </location>
    <ligand>
        <name>NAD(+)</name>
        <dbReference type="ChEBI" id="CHEBI:57540"/>
    </ligand>
</feature>
<feature type="binding site" evidence="14">
    <location>
        <position position="420"/>
    </location>
    <ligand>
        <name>Zn(2+)</name>
        <dbReference type="ChEBI" id="CHEBI:29105"/>
    </ligand>
</feature>
<dbReference type="InterPro" id="IPR013840">
    <property type="entry name" value="DNAligase_N"/>
</dbReference>
<evidence type="ECO:0000256" key="5">
    <source>
        <dbReference type="ARBA" id="ARBA00022705"/>
    </source>
</evidence>
<evidence type="ECO:0000256" key="4">
    <source>
        <dbReference type="ARBA" id="ARBA00022598"/>
    </source>
</evidence>
<dbReference type="RefSeq" id="WP_119059061.1">
    <property type="nucleotide sequence ID" value="NZ_UNSC01000002.1"/>
</dbReference>
<dbReference type="FunFam" id="1.10.287.610:FF:000002">
    <property type="entry name" value="DNA ligase"/>
    <property type="match status" value="1"/>
</dbReference>
<dbReference type="Gene3D" id="1.10.150.20">
    <property type="entry name" value="5' to 3' exonuclease, C-terminal subdomain"/>
    <property type="match status" value="2"/>
</dbReference>
<dbReference type="Gene3D" id="3.30.470.30">
    <property type="entry name" value="DNA ligase/mRNA capping enzyme"/>
    <property type="match status" value="1"/>
</dbReference>
<dbReference type="InterPro" id="IPR004150">
    <property type="entry name" value="NAD_DNA_ligase_OB"/>
</dbReference>
<dbReference type="FunFam" id="3.30.470.30:FF:000001">
    <property type="entry name" value="DNA ligase"/>
    <property type="match status" value="1"/>
</dbReference>
<dbReference type="SUPFAM" id="SSF52113">
    <property type="entry name" value="BRCT domain"/>
    <property type="match status" value="1"/>
</dbReference>
<dbReference type="InterPro" id="IPR041663">
    <property type="entry name" value="DisA/LigA_HHH"/>
</dbReference>
<sequence length="662" mass="74770">MSIEQKIKALSQELDEHNYKYYVLDQPEISDFEFDMKLKALQELENEYPKFADPHSPTQRVGGVITKNFPTVVHQYRMYSLNNVYEIAELQEWLERVKKDLGETVEFVCELKFDGASISLTYENATLAQAVTRGDGYQGDEITANVKTIKSIPLKLKDAEANEIFARGEIILTHEAFHKINQEREELGLETFMNPRNTASGSLKLQDSAEVAKRELSAFIYGIYGKNLPFDNQWAMLQTARKWGFKIPNSAKLCLAEQEIFNFIAFWDKQRHDLNYEIDGVVIKVNQFFQQNELGYTAKSPRWAIAYKFKAEQAKTRLNEVSYQVGRTGAVTPVANLEPVLLAGTTVKRASLHNADIIKNLKICLGDMVYVEKGGEIIPKIVGVSLEDRPANAQAVEFTKTCPACATPLVRTEGEAVHYCPNEDGCPPQIKGKIEHFVSRKAMDMESIGSETIAQLYEVGLVQKISDLYHLQVEDLLPLERMAQKSAENIINAIEKSKKIPFEKVLYGLGIRFVGETVAKKLVEAFPNLKLLQNAKPEELEEVDTVGTRISKSVVDYFSQKKHMEMLEDLMNQGLQFEAAEKELTSNKFENQTFLFTGKLAEFTRDEAKQLVEENGGKIASSVTKNLNFLIVGEKAGSKLKKAQDLGSVQILTELEFLELLK</sequence>
<dbReference type="GO" id="GO:0006260">
    <property type="term" value="P:DNA replication"/>
    <property type="evidence" value="ECO:0007669"/>
    <property type="project" value="UniProtKB-KW"/>
</dbReference>
<dbReference type="Gene3D" id="3.40.50.10190">
    <property type="entry name" value="BRCT domain"/>
    <property type="match status" value="1"/>
</dbReference>
<evidence type="ECO:0000256" key="11">
    <source>
        <dbReference type="ARBA" id="ARBA00023204"/>
    </source>
</evidence>
<comment type="function">
    <text evidence="1 14">DNA ligase that catalyzes the formation of phosphodiester linkages between 5'-phosphoryl and 3'-hydroxyl groups in double-stranded DNA using NAD as a coenzyme and as the energy source for the reaction. It is essential for DNA replication and repair of damaged DNA.</text>
</comment>
<dbReference type="Pfam" id="PF03119">
    <property type="entry name" value="DNA_ligase_ZBD"/>
    <property type="match status" value="1"/>
</dbReference>
<dbReference type="InterPro" id="IPR001357">
    <property type="entry name" value="BRCT_dom"/>
</dbReference>
<feature type="binding site" evidence="14">
    <location>
        <begin position="31"/>
        <end position="35"/>
    </location>
    <ligand>
        <name>NAD(+)</name>
        <dbReference type="ChEBI" id="CHEBI:57540"/>
    </ligand>
</feature>
<dbReference type="HAMAP" id="MF_01588">
    <property type="entry name" value="DNA_ligase_A"/>
    <property type="match status" value="1"/>
</dbReference>
<dbReference type="NCBIfam" id="TIGR00575">
    <property type="entry name" value="dnlj"/>
    <property type="match status" value="1"/>
</dbReference>
<keyword evidence="6 14" id="KW-0479">Metal-binding</keyword>
<dbReference type="InterPro" id="IPR010994">
    <property type="entry name" value="RuvA_2-like"/>
</dbReference>
<name>A0A383TXS7_9FLAO</name>
<evidence type="ECO:0000256" key="9">
    <source>
        <dbReference type="ARBA" id="ARBA00022842"/>
    </source>
</evidence>
<reference evidence="16 17" key="1">
    <citation type="submission" date="2018-09" db="EMBL/GenBank/DDBJ databases">
        <authorList>
            <consortium name="Pathogen Informatics"/>
        </authorList>
    </citation>
    <scope>NUCLEOTIDE SEQUENCE [LARGE SCALE GENOMIC DNA]</scope>
    <source>
        <strain evidence="16 17">OH-22767</strain>
    </source>
</reference>
<dbReference type="AlphaFoldDB" id="A0A383TXS7"/>
<evidence type="ECO:0000256" key="12">
    <source>
        <dbReference type="ARBA" id="ARBA00034005"/>
    </source>
</evidence>
<dbReference type="SMART" id="SM00292">
    <property type="entry name" value="BRCT"/>
    <property type="match status" value="1"/>
</dbReference>
<dbReference type="InterPro" id="IPR004149">
    <property type="entry name" value="Znf_DNAligase_C4"/>
</dbReference>
<evidence type="ECO:0000256" key="7">
    <source>
        <dbReference type="ARBA" id="ARBA00022763"/>
    </source>
</evidence>
<dbReference type="PANTHER" id="PTHR23389">
    <property type="entry name" value="CHROMOSOME TRANSMISSION FIDELITY FACTOR 18"/>
    <property type="match status" value="1"/>
</dbReference>
<feature type="binding site" evidence="14">
    <location>
        <position position="402"/>
    </location>
    <ligand>
        <name>Zn(2+)</name>
        <dbReference type="ChEBI" id="CHEBI:29105"/>
    </ligand>
</feature>
<dbReference type="PIRSF" id="PIRSF001604">
    <property type="entry name" value="LigA"/>
    <property type="match status" value="1"/>
</dbReference>